<dbReference type="InterPro" id="IPR004147">
    <property type="entry name" value="ABC1_dom"/>
</dbReference>
<reference evidence="4 5" key="1">
    <citation type="submission" date="2018-05" db="EMBL/GenBank/DDBJ databases">
        <title>Acuticoccus sediminis sp. nov., isolated from deep-sea sediment of Indian Ocean.</title>
        <authorList>
            <person name="Liu X."/>
            <person name="Lai Q."/>
            <person name="Du Y."/>
            <person name="Sun F."/>
            <person name="Zhang X."/>
            <person name="Wang S."/>
            <person name="Shao Z."/>
        </authorList>
    </citation>
    <scope>NUCLEOTIDE SEQUENCE [LARGE SCALE GENOMIC DNA]</scope>
    <source>
        <strain evidence="4 5">PTG4-2</strain>
    </source>
</reference>
<dbReference type="SUPFAM" id="SSF56112">
    <property type="entry name" value="Protein kinase-like (PK-like)"/>
    <property type="match status" value="1"/>
</dbReference>
<keyword evidence="5" id="KW-1185">Reference proteome</keyword>
<name>A0A8B2NNL4_9HYPH</name>
<evidence type="ECO:0000256" key="1">
    <source>
        <dbReference type="ARBA" id="ARBA00009670"/>
    </source>
</evidence>
<keyword evidence="4" id="KW-0830">Ubiquinone</keyword>
<dbReference type="Pfam" id="PF03109">
    <property type="entry name" value="ABC1"/>
    <property type="match status" value="1"/>
</dbReference>
<dbReference type="EMBL" id="QHHQ01000002">
    <property type="protein sequence ID" value="RAI01486.1"/>
    <property type="molecule type" value="Genomic_DNA"/>
</dbReference>
<gene>
    <name evidence="4" type="ORF">DLJ53_08605</name>
</gene>
<evidence type="ECO:0000313" key="4">
    <source>
        <dbReference type="EMBL" id="RAI01486.1"/>
    </source>
</evidence>
<feature type="transmembrane region" description="Helical" evidence="2">
    <location>
        <begin position="506"/>
        <end position="523"/>
    </location>
</feature>
<keyword evidence="2" id="KW-1133">Transmembrane helix</keyword>
<comment type="similarity">
    <text evidence="1">Belongs to the protein kinase superfamily. ADCK protein kinase family.</text>
</comment>
<dbReference type="InterPro" id="IPR050154">
    <property type="entry name" value="UbiB_kinase"/>
</dbReference>
<feature type="transmembrane region" description="Helical" evidence="2">
    <location>
        <begin position="475"/>
        <end position="494"/>
    </location>
</feature>
<feature type="domain" description="ABC1 atypical kinase-like" evidence="3">
    <location>
        <begin position="74"/>
        <end position="310"/>
    </location>
</feature>
<dbReference type="OrthoDB" id="9795390at2"/>
<evidence type="ECO:0000313" key="5">
    <source>
        <dbReference type="Proteomes" id="UP000249590"/>
    </source>
</evidence>
<accession>A0A8B2NNL4</accession>
<dbReference type="RefSeq" id="WP_111344341.1">
    <property type="nucleotide sequence ID" value="NZ_QHHQ01000002.1"/>
</dbReference>
<keyword evidence="2" id="KW-0812">Transmembrane</keyword>
<dbReference type="CDD" id="cd05121">
    <property type="entry name" value="ABC1_ADCK3-like"/>
    <property type="match status" value="1"/>
</dbReference>
<dbReference type="Proteomes" id="UP000249590">
    <property type="component" value="Unassembled WGS sequence"/>
</dbReference>
<evidence type="ECO:0000259" key="3">
    <source>
        <dbReference type="Pfam" id="PF03109"/>
    </source>
</evidence>
<dbReference type="PANTHER" id="PTHR10566">
    <property type="entry name" value="CHAPERONE-ACTIVITY OF BC1 COMPLEX CABC1 -RELATED"/>
    <property type="match status" value="1"/>
</dbReference>
<sequence>MIGGRLLRIGAGAASLLGAATVERLRGTPAEGSQLPRRLRITLERLGPTFVKFGQTLSLRRDLLPDTWLAELRRLQDHVAPFPGAEARHAVEVALGRPVEQVFGAFETEPMAAASIAQVHRARLPDGRAVIVKIRRPGIRVQIDRDMHALVGIGRLILVLAPRLQRYQPLRIVDEIWANLRKEADFRQEARSIRRFGEAFRGWPGLNIPDVIDDLYAEAVLVQEMSGGLGIGHPSIDGPRLAQVLIDAYLHQFFVVGFFHGDPHPGNLFVMPDGRLCFHDFGLVGYLDGRTRRSLALYLQAFVNKDAAWMLDAAVDLGLLGEPIDRPAFIRGIEEILSDYAALPLKDWSLAEAVLRVARLGSGENFVVPHNLVVLMRALYLVESALRTLDPEFKVLDTLLARGGEMMEGVLRGDAAASAFTRLKTEAALTAQDLPGMIATWLHRAQREGGGPLLLMRREGLESLEAHLDRTGNRLALAMIALGLYVAASLLMLHSAGPRVFGDLPLLALFGYALALWLSFRLVRAVARSGRL</sequence>
<protein>
    <submittedName>
        <fullName evidence="4">Ubiquinone biosynthesis protein UbiB</fullName>
    </submittedName>
</protein>
<dbReference type="AlphaFoldDB" id="A0A8B2NNL4"/>
<dbReference type="PANTHER" id="PTHR10566:SF113">
    <property type="entry name" value="PROTEIN ACTIVITY OF BC1 COMPLEX KINASE 7, CHLOROPLASTIC"/>
    <property type="match status" value="1"/>
</dbReference>
<keyword evidence="2" id="KW-0472">Membrane</keyword>
<comment type="caution">
    <text evidence="4">The sequence shown here is derived from an EMBL/GenBank/DDBJ whole genome shotgun (WGS) entry which is preliminary data.</text>
</comment>
<organism evidence="4 5">
    <name type="scientific">Acuticoccus sediminis</name>
    <dbReference type="NCBI Taxonomy" id="2184697"/>
    <lineage>
        <taxon>Bacteria</taxon>
        <taxon>Pseudomonadati</taxon>
        <taxon>Pseudomonadota</taxon>
        <taxon>Alphaproteobacteria</taxon>
        <taxon>Hyphomicrobiales</taxon>
        <taxon>Amorphaceae</taxon>
        <taxon>Acuticoccus</taxon>
    </lineage>
</organism>
<evidence type="ECO:0000256" key="2">
    <source>
        <dbReference type="SAM" id="Phobius"/>
    </source>
</evidence>
<dbReference type="InterPro" id="IPR011009">
    <property type="entry name" value="Kinase-like_dom_sf"/>
</dbReference>
<proteinExistence type="inferred from homology"/>